<evidence type="ECO:0000259" key="17">
    <source>
        <dbReference type="PROSITE" id="PS51217"/>
    </source>
</evidence>
<evidence type="ECO:0000256" key="3">
    <source>
        <dbReference type="ARBA" id="ARBA00022741"/>
    </source>
</evidence>
<comment type="catalytic activity">
    <reaction evidence="12">
        <text>Couples ATP hydrolysis with the unwinding of duplex DNA by translocating in the 3'-5' direction.</text>
        <dbReference type="EC" id="5.6.2.4"/>
    </reaction>
</comment>
<evidence type="ECO:0000256" key="10">
    <source>
        <dbReference type="ARBA" id="ARBA00023204"/>
    </source>
</evidence>
<keyword evidence="8 15" id="KW-0067">ATP-binding</keyword>
<dbReference type="PROSITE" id="PS51198">
    <property type="entry name" value="UVRD_HELICASE_ATP_BIND"/>
    <property type="match status" value="1"/>
</dbReference>
<evidence type="ECO:0000313" key="18">
    <source>
        <dbReference type="EMBL" id="TMI82835.1"/>
    </source>
</evidence>
<dbReference type="GO" id="GO:0005829">
    <property type="term" value="C:cytosol"/>
    <property type="evidence" value="ECO:0007669"/>
    <property type="project" value="TreeGrafter"/>
</dbReference>
<evidence type="ECO:0000256" key="2">
    <source>
        <dbReference type="ARBA" id="ARBA00022722"/>
    </source>
</evidence>
<dbReference type="InterPro" id="IPR014016">
    <property type="entry name" value="UvrD-like_ATP-bd"/>
</dbReference>
<dbReference type="EMBL" id="VBAO01000106">
    <property type="protein sequence ID" value="TMI82835.1"/>
    <property type="molecule type" value="Genomic_DNA"/>
</dbReference>
<evidence type="ECO:0000256" key="5">
    <source>
        <dbReference type="ARBA" id="ARBA00022801"/>
    </source>
</evidence>
<dbReference type="InterPro" id="IPR027417">
    <property type="entry name" value="P-loop_NTPase"/>
</dbReference>
<dbReference type="GO" id="GO:0003677">
    <property type="term" value="F:DNA binding"/>
    <property type="evidence" value="ECO:0007669"/>
    <property type="project" value="UniProtKB-KW"/>
</dbReference>
<feature type="domain" description="UvrD-like helicase ATP-binding" evidence="16">
    <location>
        <begin position="48"/>
        <end position="355"/>
    </location>
</feature>
<dbReference type="Gene3D" id="3.90.320.10">
    <property type="match status" value="1"/>
</dbReference>
<dbReference type="AlphaFoldDB" id="A0A537JH37"/>
<feature type="binding site" evidence="15">
    <location>
        <begin position="69"/>
        <end position="76"/>
    </location>
    <ligand>
        <name>ATP</name>
        <dbReference type="ChEBI" id="CHEBI:30616"/>
    </ligand>
</feature>
<protein>
    <recommendedName>
        <fullName evidence="13">DNA 3'-5' helicase</fullName>
        <ecNumber evidence="13">5.6.2.4</ecNumber>
    </recommendedName>
</protein>
<dbReference type="GO" id="GO:0000725">
    <property type="term" value="P:recombinational repair"/>
    <property type="evidence" value="ECO:0007669"/>
    <property type="project" value="TreeGrafter"/>
</dbReference>
<dbReference type="Gene3D" id="1.10.486.10">
    <property type="entry name" value="PCRA, domain 4"/>
    <property type="match status" value="1"/>
</dbReference>
<name>A0A537JH37_9BACT</name>
<evidence type="ECO:0000259" key="16">
    <source>
        <dbReference type="PROSITE" id="PS51198"/>
    </source>
</evidence>
<keyword evidence="9" id="KW-0238">DNA-binding</keyword>
<dbReference type="CDD" id="cd17932">
    <property type="entry name" value="DEXQc_UvrD"/>
    <property type="match status" value="1"/>
</dbReference>
<dbReference type="SUPFAM" id="SSF52540">
    <property type="entry name" value="P-loop containing nucleoside triphosphate hydrolases"/>
    <property type="match status" value="1"/>
</dbReference>
<evidence type="ECO:0000256" key="12">
    <source>
        <dbReference type="ARBA" id="ARBA00034617"/>
    </source>
</evidence>
<organism evidence="18 19">
    <name type="scientific">Candidatus Segetimicrobium genomatis</name>
    <dbReference type="NCBI Taxonomy" id="2569760"/>
    <lineage>
        <taxon>Bacteria</taxon>
        <taxon>Bacillati</taxon>
        <taxon>Candidatus Sysuimicrobiota</taxon>
        <taxon>Candidatus Sysuimicrobiia</taxon>
        <taxon>Candidatus Sysuimicrobiales</taxon>
        <taxon>Candidatus Segetimicrobiaceae</taxon>
        <taxon>Candidatus Segetimicrobium</taxon>
    </lineage>
</organism>
<dbReference type="InterPro" id="IPR014017">
    <property type="entry name" value="DNA_helicase_UvrD-like_C"/>
</dbReference>
<dbReference type="PROSITE" id="PS51217">
    <property type="entry name" value="UVRD_HELICASE_CTER"/>
    <property type="match status" value="1"/>
</dbReference>
<dbReference type="EC" id="5.6.2.4" evidence="13"/>
<evidence type="ECO:0000256" key="7">
    <source>
        <dbReference type="ARBA" id="ARBA00022839"/>
    </source>
</evidence>
<dbReference type="GO" id="GO:0043138">
    <property type="term" value="F:3'-5' DNA helicase activity"/>
    <property type="evidence" value="ECO:0007669"/>
    <property type="project" value="UniProtKB-EC"/>
</dbReference>
<keyword evidence="3 15" id="KW-0547">Nucleotide-binding</keyword>
<keyword evidence="10" id="KW-0234">DNA repair</keyword>
<dbReference type="PANTHER" id="PTHR11070:SF55">
    <property type="entry name" value="DNA 3'-5' HELICASE"/>
    <property type="match status" value="1"/>
</dbReference>
<dbReference type="GO" id="GO:0033202">
    <property type="term" value="C:DNA helicase complex"/>
    <property type="evidence" value="ECO:0007669"/>
    <property type="project" value="TreeGrafter"/>
</dbReference>
<keyword evidence="6 15" id="KW-0347">Helicase</keyword>
<dbReference type="PANTHER" id="PTHR11070">
    <property type="entry name" value="UVRD / RECB / PCRA DNA HELICASE FAMILY MEMBER"/>
    <property type="match status" value="1"/>
</dbReference>
<dbReference type="InterPro" id="IPR000212">
    <property type="entry name" value="DNA_helicase_UvrD/REP"/>
</dbReference>
<evidence type="ECO:0000256" key="1">
    <source>
        <dbReference type="ARBA" id="ARBA00009922"/>
    </source>
</evidence>
<accession>A0A537JH37</accession>
<dbReference type="Pfam" id="PF13361">
    <property type="entry name" value="UvrD_C"/>
    <property type="match status" value="1"/>
</dbReference>
<gene>
    <name evidence="18" type="ORF">E6H04_04050</name>
</gene>
<keyword evidence="11" id="KW-0413">Isomerase</keyword>
<keyword evidence="2" id="KW-0540">Nuclease</keyword>
<reference evidence="18 19" key="1">
    <citation type="journal article" date="2019" name="Nat. Microbiol.">
        <title>Mediterranean grassland soil C-N compound turnover is dependent on rainfall and depth, and is mediated by genomically divergent microorganisms.</title>
        <authorList>
            <person name="Diamond S."/>
            <person name="Andeer P.F."/>
            <person name="Li Z."/>
            <person name="Crits-Christoph A."/>
            <person name="Burstein D."/>
            <person name="Anantharaman K."/>
            <person name="Lane K.R."/>
            <person name="Thomas B.C."/>
            <person name="Pan C."/>
            <person name="Northen T.R."/>
            <person name="Banfield J.F."/>
        </authorList>
    </citation>
    <scope>NUCLEOTIDE SEQUENCE [LARGE SCALE GENOMIC DNA]</scope>
    <source>
        <strain evidence="18">NP_7</strain>
    </source>
</reference>
<dbReference type="InterPro" id="IPR013986">
    <property type="entry name" value="DExx_box_DNA_helicase_dom_sf"/>
</dbReference>
<dbReference type="InterPro" id="IPR011604">
    <property type="entry name" value="PDDEXK-like_dom_sf"/>
</dbReference>
<dbReference type="Gene3D" id="1.10.10.160">
    <property type="match status" value="1"/>
</dbReference>
<evidence type="ECO:0000256" key="14">
    <source>
        <dbReference type="ARBA" id="ARBA00048988"/>
    </source>
</evidence>
<evidence type="ECO:0000256" key="4">
    <source>
        <dbReference type="ARBA" id="ARBA00022763"/>
    </source>
</evidence>
<evidence type="ECO:0000256" key="15">
    <source>
        <dbReference type="PROSITE-ProRule" id="PRU00560"/>
    </source>
</evidence>
<keyword evidence="4" id="KW-0227">DNA damage</keyword>
<evidence type="ECO:0000313" key="19">
    <source>
        <dbReference type="Proteomes" id="UP000320048"/>
    </source>
</evidence>
<dbReference type="Proteomes" id="UP000320048">
    <property type="component" value="Unassembled WGS sequence"/>
</dbReference>
<evidence type="ECO:0000256" key="13">
    <source>
        <dbReference type="ARBA" id="ARBA00034808"/>
    </source>
</evidence>
<evidence type="ECO:0000256" key="11">
    <source>
        <dbReference type="ARBA" id="ARBA00023235"/>
    </source>
</evidence>
<comment type="similarity">
    <text evidence="1">Belongs to the helicase family. UvrD subfamily.</text>
</comment>
<sequence length="1018" mass="114485">MADRKDDRARHDQLALALAGVDGAVERAGARPRPTIGAVPHAGDAILDGLTDEQLAAVTHADGPLLVVAGAGTGKTAVITRRIAHLITTRRARPEQVLALTFTDRAAAEMEERVDRLVPYGYTQAWISTFHAFGDRVLRENAVHLGLSPDFRVLTQAEQIIFVRERLFELPLDYFRPLGDPTRHIAALVALFSRAKDEDVTPEEYIAYAEGLAAQPLGDATPDGGQAAASEHARQQRELAATYQAYQRLLARESRLDFGDLITLAVRLLREHPTALQRYREQFQYILVDEFQDTNYAQFELVKLLAGPRQCLAVVADDDQAIYRWRGASYSNITYFTEAYPGARIVVLTQNYRSTQLILDGAYRLIRHNDPDRLEVRHRIDKRLRAASGVGVLPRHLHFDTLQSEADGVADRIAQRVAAGQWRYGDVAILVRANRDADPFMRALNMRGIPFVFSGTRGLYDREEIRLVVAALRCIADPHDSLSLYLLSTAPFYGVPAPDLAGCMAYAHRKNRPLSHVYRHLASIEEITVSPEGRATIAKLVEDLEAMTQLASRYPTGRVLYEFLVTRTGYVGRLAASGSPEDEHRVANIARFFDLVSRYGEIAPVDRVPGFVGYLDLLIDAGDDPPAAEFDPDADAVRVLTIHKAKGLEFPVVFMVSLVSDRFPSRARGEPIPLPDALMKELLPAGDFHLQEERRLCYVGMTRAKRDLYLTSARDYGGARPRKVSRFVLEALDLPQADPETFRASVVQAVERHAPPVDLHPQLALVPPGDQVVPLSFRQVDDYSTCPLKYKYIHILRVPVLRDHRVVYGAALHEAVQEYNRRKARHQSVTAEDLIAHFERAWVNEGFLSREHEDQRLGAGRNALRRFFDFQEASRTVPTFVEREFRFHVGSTILRGRWDRVDLRGGEAVIIDFKSTDVRKQEDADRRARDSEQLAIYTLAYSEVFGRLPDRVELHFLGHDVVVGRARKTEGELHRTREMILHAADGIRAQQFIATPDPYRACPYCAFNQICPFTATAE</sequence>
<dbReference type="Pfam" id="PF12705">
    <property type="entry name" value="PDDEXK_1"/>
    <property type="match status" value="1"/>
</dbReference>
<comment type="catalytic activity">
    <reaction evidence="14">
        <text>ATP + H2O = ADP + phosphate + H(+)</text>
        <dbReference type="Rhea" id="RHEA:13065"/>
        <dbReference type="ChEBI" id="CHEBI:15377"/>
        <dbReference type="ChEBI" id="CHEBI:15378"/>
        <dbReference type="ChEBI" id="CHEBI:30616"/>
        <dbReference type="ChEBI" id="CHEBI:43474"/>
        <dbReference type="ChEBI" id="CHEBI:456216"/>
        <dbReference type="EC" id="5.6.2.4"/>
    </reaction>
</comment>
<evidence type="ECO:0000256" key="9">
    <source>
        <dbReference type="ARBA" id="ARBA00023125"/>
    </source>
</evidence>
<proteinExistence type="inferred from homology"/>
<dbReference type="Pfam" id="PF00580">
    <property type="entry name" value="UvrD-helicase"/>
    <property type="match status" value="1"/>
</dbReference>
<dbReference type="GO" id="GO:0004527">
    <property type="term" value="F:exonuclease activity"/>
    <property type="evidence" value="ECO:0007669"/>
    <property type="project" value="UniProtKB-KW"/>
</dbReference>
<evidence type="ECO:0000256" key="8">
    <source>
        <dbReference type="ARBA" id="ARBA00022840"/>
    </source>
</evidence>
<keyword evidence="5 15" id="KW-0378">Hydrolase</keyword>
<keyword evidence="7" id="KW-0269">Exonuclease</keyword>
<dbReference type="GO" id="GO:0005524">
    <property type="term" value="F:ATP binding"/>
    <property type="evidence" value="ECO:0007669"/>
    <property type="project" value="UniProtKB-UniRule"/>
</dbReference>
<dbReference type="InterPro" id="IPR038726">
    <property type="entry name" value="PDDEXK_AddAB-type"/>
</dbReference>
<dbReference type="Gene3D" id="3.40.50.300">
    <property type="entry name" value="P-loop containing nucleotide triphosphate hydrolases"/>
    <property type="match status" value="2"/>
</dbReference>
<feature type="domain" description="UvrD-like helicase C-terminal" evidence="17">
    <location>
        <begin position="363"/>
        <end position="647"/>
    </location>
</feature>
<evidence type="ECO:0000256" key="6">
    <source>
        <dbReference type="ARBA" id="ARBA00022806"/>
    </source>
</evidence>
<comment type="caution">
    <text evidence="18">The sequence shown here is derived from an EMBL/GenBank/DDBJ whole genome shotgun (WGS) entry which is preliminary data.</text>
</comment>